<dbReference type="Gene3D" id="3.40.1550.10">
    <property type="entry name" value="CheC-like"/>
    <property type="match status" value="1"/>
</dbReference>
<dbReference type="EMBL" id="FOAJ01000026">
    <property type="protein sequence ID" value="SEM10299.1"/>
    <property type="molecule type" value="Genomic_DNA"/>
</dbReference>
<proteinExistence type="predicted"/>
<reference evidence="3" key="1">
    <citation type="submission" date="2016-10" db="EMBL/GenBank/DDBJ databases">
        <authorList>
            <person name="Varghese N."/>
            <person name="Submissions S."/>
        </authorList>
    </citation>
    <scope>NUCLEOTIDE SEQUENCE [LARGE SCALE GENOMIC DNA]</scope>
    <source>
        <strain evidence="3">LMG 26416</strain>
    </source>
</reference>
<dbReference type="InterPro" id="IPR028976">
    <property type="entry name" value="CheC-like_sf"/>
</dbReference>
<evidence type="ECO:0000256" key="1">
    <source>
        <dbReference type="ARBA" id="ARBA00022500"/>
    </source>
</evidence>
<dbReference type="STRING" id="416943.SAMN05445871_4332"/>
<dbReference type="RefSeq" id="WP_090548492.1">
    <property type="nucleotide sequence ID" value="NZ_FNSR01000002.1"/>
</dbReference>
<evidence type="ECO:0000313" key="2">
    <source>
        <dbReference type="EMBL" id="SEM10299.1"/>
    </source>
</evidence>
<name>A0A1H7VN33_9BURK</name>
<dbReference type="OrthoDB" id="8582704at2"/>
<dbReference type="AlphaFoldDB" id="A0A1H7VN33"/>
<keyword evidence="3" id="KW-1185">Reference proteome</keyword>
<sequence>MSTSRLVSKILVLDARDDEMQSLSRLCDEHNLIGIAVRREDLATALAEHTDLGAVLLAGDYGGSPADSAALAAQLGALRPELPVIVQRPGERESGELPAALRKLRASYAANDPESLRSVIDEHVFGLRFPDSLVSGIIEITTTRLSSLFPSLTVDTEPPSIVRDRIIFGEVFSLIPLEGSWCRGYMLMQAEEEPLLAMLGGVAARERGAGETGEANGTGEMSEADFRELNSVLGELTNLVWGAFKNRYLGEPLVAGSRPLVQVPLLVNHRHRYISFGSDNPQLRFRYRLSDVEAGRDVVIDQRFVFSLSWSPEDFDENDAADDALASGELDLF</sequence>
<organism evidence="2 3">
    <name type="scientific">Paraburkholderia caballeronis</name>
    <dbReference type="NCBI Taxonomy" id="416943"/>
    <lineage>
        <taxon>Bacteria</taxon>
        <taxon>Pseudomonadati</taxon>
        <taxon>Pseudomonadota</taxon>
        <taxon>Betaproteobacteria</taxon>
        <taxon>Burkholderiales</taxon>
        <taxon>Burkholderiaceae</taxon>
        <taxon>Paraburkholderia</taxon>
    </lineage>
</organism>
<accession>A0A1H7VN33</accession>
<evidence type="ECO:0000313" key="3">
    <source>
        <dbReference type="Proteomes" id="UP000199120"/>
    </source>
</evidence>
<keyword evidence="1" id="KW-0145">Chemotaxis</keyword>
<protein>
    <submittedName>
        <fullName evidence="2">Chemotaxis phosphatase CheX</fullName>
    </submittedName>
</protein>
<dbReference type="Proteomes" id="UP000199120">
    <property type="component" value="Unassembled WGS sequence"/>
</dbReference>
<dbReference type="GO" id="GO:0006935">
    <property type="term" value="P:chemotaxis"/>
    <property type="evidence" value="ECO:0007669"/>
    <property type="project" value="UniProtKB-KW"/>
</dbReference>
<gene>
    <name evidence="2" type="ORF">SAMN05192542_12620</name>
</gene>